<dbReference type="Pfam" id="PF12852">
    <property type="entry name" value="Cupin_6"/>
    <property type="match status" value="1"/>
</dbReference>
<dbReference type="GO" id="GO:0043565">
    <property type="term" value="F:sequence-specific DNA binding"/>
    <property type="evidence" value="ECO:0007669"/>
    <property type="project" value="InterPro"/>
</dbReference>
<evidence type="ECO:0000256" key="3">
    <source>
        <dbReference type="ARBA" id="ARBA00023163"/>
    </source>
</evidence>
<dbReference type="SMART" id="SM00342">
    <property type="entry name" value="HTH_ARAC"/>
    <property type="match status" value="1"/>
</dbReference>
<dbReference type="EMBL" id="CP054580">
    <property type="protein sequence ID" value="QKS27298.1"/>
    <property type="molecule type" value="Genomic_DNA"/>
</dbReference>
<protein>
    <submittedName>
        <fullName evidence="5">RCS-specific HTH-type transcriptional activator RclR</fullName>
    </submittedName>
</protein>
<dbReference type="Gene3D" id="1.10.10.60">
    <property type="entry name" value="Homeodomain-like"/>
    <property type="match status" value="2"/>
</dbReference>
<dbReference type="InterPro" id="IPR032783">
    <property type="entry name" value="AraC_lig"/>
</dbReference>
<keyword evidence="6" id="KW-1185">Reference proteome</keyword>
<dbReference type="PANTHER" id="PTHR46796">
    <property type="entry name" value="HTH-TYPE TRANSCRIPTIONAL ACTIVATOR RHAS-RELATED"/>
    <property type="match status" value="1"/>
</dbReference>
<dbReference type="SUPFAM" id="SSF46689">
    <property type="entry name" value="Homeodomain-like"/>
    <property type="match status" value="2"/>
</dbReference>
<accession>A0AAP9NRV6</accession>
<dbReference type="InterPro" id="IPR009057">
    <property type="entry name" value="Homeodomain-like_sf"/>
</dbReference>
<dbReference type="Proteomes" id="UP000509761">
    <property type="component" value="Chromosome"/>
</dbReference>
<dbReference type="PANTHER" id="PTHR46796:SF7">
    <property type="entry name" value="ARAC FAMILY TRANSCRIPTIONAL REGULATOR"/>
    <property type="match status" value="1"/>
</dbReference>
<evidence type="ECO:0000313" key="6">
    <source>
        <dbReference type="Proteomes" id="UP000509761"/>
    </source>
</evidence>
<dbReference type="PROSITE" id="PS01124">
    <property type="entry name" value="HTH_ARAC_FAMILY_2"/>
    <property type="match status" value="1"/>
</dbReference>
<evidence type="ECO:0000313" key="5">
    <source>
        <dbReference type="EMBL" id="QKS27298.1"/>
    </source>
</evidence>
<dbReference type="AlphaFoldDB" id="A0AAP9NRV6"/>
<dbReference type="InterPro" id="IPR018062">
    <property type="entry name" value="HTH_AraC-typ_CS"/>
</dbReference>
<proteinExistence type="predicted"/>
<organism evidence="5 6">
    <name type="scientific">Vreelandella titanicae</name>
    <dbReference type="NCBI Taxonomy" id="664683"/>
    <lineage>
        <taxon>Bacteria</taxon>
        <taxon>Pseudomonadati</taxon>
        <taxon>Pseudomonadota</taxon>
        <taxon>Gammaproteobacteria</taxon>
        <taxon>Oceanospirillales</taxon>
        <taxon>Halomonadaceae</taxon>
        <taxon>Vreelandella</taxon>
    </lineage>
</organism>
<evidence type="ECO:0000256" key="1">
    <source>
        <dbReference type="ARBA" id="ARBA00023015"/>
    </source>
</evidence>
<dbReference type="InterPro" id="IPR018060">
    <property type="entry name" value="HTH_AraC"/>
</dbReference>
<dbReference type="InterPro" id="IPR020449">
    <property type="entry name" value="Tscrpt_reg_AraC-type_HTH"/>
</dbReference>
<sequence length="319" mass="34916">MLLDPLAQVVTLLQPATPFSKRGSGAGRWRVLRTEVGRPFYCAILEGACRLKADGHDEIALEEGDFVLLPSAYNFSMSSHSPTTPEDIVHTSIVLPDGEHRVGNPDDSPDVRFLVGYCVFRSPDAALLSSLLPKLVHVRGVDRLATLMQLVGDEARAQRPARDVVLERLLEVLLIEALRSVGTTDTSPGLLRGLTDERIAIAIRRIHESPERPWTVAQLANEATLSRSAFYERFGRAVGMAPMEYLLAWRMALAKDLLRREKASIADVAERVGYSSASTFSVAFSRHVGLPPARYARGASFDRVLQAEADSSPETGSIA</sequence>
<keyword evidence="1" id="KW-0805">Transcription regulation</keyword>
<evidence type="ECO:0000259" key="4">
    <source>
        <dbReference type="PROSITE" id="PS01124"/>
    </source>
</evidence>
<dbReference type="InterPro" id="IPR050204">
    <property type="entry name" value="AraC_XylS_family_regulators"/>
</dbReference>
<name>A0AAP9NRV6_9GAMM</name>
<keyword evidence="2" id="KW-0238">DNA-binding</keyword>
<dbReference type="RefSeq" id="WP_022519655.1">
    <property type="nucleotide sequence ID" value="NZ_CP054580.1"/>
</dbReference>
<dbReference type="Pfam" id="PF12833">
    <property type="entry name" value="HTH_18"/>
    <property type="match status" value="1"/>
</dbReference>
<keyword evidence="3" id="KW-0804">Transcription</keyword>
<dbReference type="GO" id="GO:0003700">
    <property type="term" value="F:DNA-binding transcription factor activity"/>
    <property type="evidence" value="ECO:0007669"/>
    <property type="project" value="InterPro"/>
</dbReference>
<feature type="domain" description="HTH araC/xylS-type" evidence="4">
    <location>
        <begin position="200"/>
        <end position="298"/>
    </location>
</feature>
<reference evidence="5 6" key="1">
    <citation type="submission" date="2019-12" db="EMBL/GenBank/DDBJ databases">
        <title>Genome sequencing and assembly of endphytes of Porphyra tenera.</title>
        <authorList>
            <person name="Park J.M."/>
            <person name="Shin R."/>
            <person name="Jo S.H."/>
        </authorList>
    </citation>
    <scope>NUCLEOTIDE SEQUENCE [LARGE SCALE GENOMIC DNA]</scope>
    <source>
        <strain evidence="5 6">GPM3</strain>
    </source>
</reference>
<gene>
    <name evidence="5" type="ORF">FX987_05119</name>
</gene>
<dbReference type="PRINTS" id="PR00032">
    <property type="entry name" value="HTHARAC"/>
</dbReference>
<dbReference type="PROSITE" id="PS00041">
    <property type="entry name" value="HTH_ARAC_FAMILY_1"/>
    <property type="match status" value="1"/>
</dbReference>
<evidence type="ECO:0000256" key="2">
    <source>
        <dbReference type="ARBA" id="ARBA00023125"/>
    </source>
</evidence>